<accession>A8H2U1</accession>
<proteinExistence type="predicted"/>
<evidence type="ECO:0000313" key="2">
    <source>
        <dbReference type="EMBL" id="ABV86878.1"/>
    </source>
</evidence>
<gene>
    <name evidence="2" type="ordered locus">Spea_1553</name>
</gene>
<dbReference type="KEGG" id="spl:Spea_1553"/>
<dbReference type="RefSeq" id="WP_012154802.1">
    <property type="nucleotide sequence ID" value="NC_009901.1"/>
</dbReference>
<feature type="transmembrane region" description="Helical" evidence="1">
    <location>
        <begin position="239"/>
        <end position="258"/>
    </location>
</feature>
<dbReference type="EMBL" id="CP000851">
    <property type="protein sequence ID" value="ABV86878.1"/>
    <property type="molecule type" value="Genomic_DNA"/>
</dbReference>
<organism evidence="2 3">
    <name type="scientific">Shewanella pealeana (strain ATCC 700345 / ANG-SQ1)</name>
    <dbReference type="NCBI Taxonomy" id="398579"/>
    <lineage>
        <taxon>Bacteria</taxon>
        <taxon>Pseudomonadati</taxon>
        <taxon>Pseudomonadota</taxon>
        <taxon>Gammaproteobacteria</taxon>
        <taxon>Alteromonadales</taxon>
        <taxon>Shewanellaceae</taxon>
        <taxon>Shewanella</taxon>
    </lineage>
</organism>
<dbReference type="STRING" id="398579.Spea_1553"/>
<protein>
    <recommendedName>
        <fullName evidence="4">DUF2955 domain-containing protein</fullName>
    </recommendedName>
</protein>
<sequence>MFEPIANSIKACFKSSSAFGLNERNEAIRVTLVITFCMLVGKVFNFDSSVYLALYPTIVMTKVKDYCWSNLVRTFAPTLVCACVALLVVELFQSHPFVVWSISLIFIDWMRKKADTPAKRGGMIMPVFNWILIVIFAQFSSQSMPDRIGEILLSMVITVCVAKAAVWLFPVNSKISPMALKPQRVTYQQRLVTIGLIGAGIALLMNINLLSATFCMVPVIAAATQSDRRAYKEVVSRRFITQIGGCAVAVLVSVLLAGHQAIIGYYALIVAGAIFAIAAMMVTGQNAQRDIHADALLATVLPIQLYIATMSMGLESIFLRAWELAVTLAILFLLFQLSNKREHNVTNKPDSA</sequence>
<evidence type="ECO:0000256" key="1">
    <source>
        <dbReference type="SAM" id="Phobius"/>
    </source>
</evidence>
<dbReference type="InterPro" id="IPR022604">
    <property type="entry name" value="DUF2955"/>
</dbReference>
<dbReference type="eggNOG" id="COG4129">
    <property type="taxonomic scope" value="Bacteria"/>
</dbReference>
<evidence type="ECO:0008006" key="4">
    <source>
        <dbReference type="Google" id="ProtNLM"/>
    </source>
</evidence>
<reference evidence="2 3" key="1">
    <citation type="submission" date="2007-10" db="EMBL/GenBank/DDBJ databases">
        <title>Complete sequence of Shewanella pealeana ATCC 700345.</title>
        <authorList>
            <consortium name="US DOE Joint Genome Institute"/>
            <person name="Copeland A."/>
            <person name="Lucas S."/>
            <person name="Lapidus A."/>
            <person name="Barry K."/>
            <person name="Glavina del Rio T."/>
            <person name="Dalin E."/>
            <person name="Tice H."/>
            <person name="Pitluck S."/>
            <person name="Chertkov O."/>
            <person name="Brettin T."/>
            <person name="Bruce D."/>
            <person name="Detter J.C."/>
            <person name="Han C."/>
            <person name="Schmutz J."/>
            <person name="Larimer F."/>
            <person name="Land M."/>
            <person name="Hauser L."/>
            <person name="Kyrpides N."/>
            <person name="Kim E."/>
            <person name="Zhao J.-S.Z."/>
            <person name="Manno D."/>
            <person name="Hawari J."/>
            <person name="Richardson P."/>
        </authorList>
    </citation>
    <scope>NUCLEOTIDE SEQUENCE [LARGE SCALE GENOMIC DNA]</scope>
    <source>
        <strain evidence="3">ATCC 700345 / ANG-SQ1</strain>
    </source>
</reference>
<keyword evidence="1" id="KW-1133">Transmembrane helix</keyword>
<dbReference type="AlphaFoldDB" id="A8H2U1"/>
<feature type="transmembrane region" description="Helical" evidence="1">
    <location>
        <begin position="94"/>
        <end position="110"/>
    </location>
</feature>
<keyword evidence="1" id="KW-0472">Membrane</keyword>
<evidence type="ECO:0000313" key="3">
    <source>
        <dbReference type="Proteomes" id="UP000002608"/>
    </source>
</evidence>
<feature type="transmembrane region" description="Helical" evidence="1">
    <location>
        <begin position="122"/>
        <end position="139"/>
    </location>
</feature>
<keyword evidence="1" id="KW-0812">Transmembrane</keyword>
<feature type="transmembrane region" description="Helical" evidence="1">
    <location>
        <begin position="151"/>
        <end position="170"/>
    </location>
</feature>
<dbReference type="Proteomes" id="UP000002608">
    <property type="component" value="Chromosome"/>
</dbReference>
<feature type="transmembrane region" description="Helical" evidence="1">
    <location>
        <begin position="321"/>
        <end position="338"/>
    </location>
</feature>
<dbReference type="HOGENOM" id="CLU_828319_0_0_6"/>
<feature type="transmembrane region" description="Helical" evidence="1">
    <location>
        <begin position="265"/>
        <end position="283"/>
    </location>
</feature>
<dbReference type="OrthoDB" id="6253879at2"/>
<feature type="transmembrane region" description="Helical" evidence="1">
    <location>
        <begin position="191"/>
        <end position="219"/>
    </location>
</feature>
<dbReference type="Pfam" id="PF11168">
    <property type="entry name" value="DUF2955"/>
    <property type="match status" value="1"/>
</dbReference>
<feature type="transmembrane region" description="Helical" evidence="1">
    <location>
        <begin position="27"/>
        <end position="54"/>
    </location>
</feature>
<name>A8H2U1_SHEPA</name>
<keyword evidence="3" id="KW-1185">Reference proteome</keyword>